<feature type="chain" id="PRO_5005321123" description="Kazal-like domain-containing protein" evidence="1">
    <location>
        <begin position="21"/>
        <end position="67"/>
    </location>
</feature>
<name>A0A0J9R1W9_DROSI</name>
<dbReference type="Gene3D" id="3.30.60.30">
    <property type="match status" value="1"/>
</dbReference>
<dbReference type="PROSITE" id="PS51465">
    <property type="entry name" value="KAZAL_2"/>
    <property type="match status" value="1"/>
</dbReference>
<dbReference type="KEGG" id="dsi:Dsimw501_GD27339"/>
<keyword evidence="1" id="KW-0732">Signal</keyword>
<dbReference type="CDD" id="cd00104">
    <property type="entry name" value="KAZAL_FS"/>
    <property type="match status" value="1"/>
</dbReference>
<accession>A0A0J9R1W9</accession>
<dbReference type="InterPro" id="IPR036058">
    <property type="entry name" value="Kazal_dom_sf"/>
</dbReference>
<evidence type="ECO:0000313" key="3">
    <source>
        <dbReference type="EMBL" id="KMY89829.1"/>
    </source>
</evidence>
<sequence length="67" mass="7448">MNSSIFIALCLLAFVVLTEAQVTRPLCPCQRIYLPVCGSDHVTYNNICELRCAAEVMTIKVVKKGRC</sequence>
<dbReference type="EMBL" id="CM002910">
    <property type="protein sequence ID" value="KMY89829.1"/>
    <property type="molecule type" value="Genomic_DNA"/>
</dbReference>
<dbReference type="SMART" id="SM00280">
    <property type="entry name" value="KAZAL"/>
    <property type="match status" value="1"/>
</dbReference>
<reference evidence="3" key="2">
    <citation type="submission" date="2014-06" db="EMBL/GenBank/DDBJ databases">
        <authorList>
            <person name="Hu T."/>
            <person name="Eisen M.B."/>
            <person name="Thornton K.R."/>
            <person name="Andolfatto P."/>
        </authorList>
    </citation>
    <scope>NUCLEOTIDE SEQUENCE</scope>
    <source>
        <strain evidence="3">W501</strain>
    </source>
</reference>
<dbReference type="Proteomes" id="UP000035880">
    <property type="component" value="Chromosome 2L"/>
</dbReference>
<dbReference type="InterPro" id="IPR002350">
    <property type="entry name" value="Kazal_dom"/>
</dbReference>
<dbReference type="SUPFAM" id="SSF100895">
    <property type="entry name" value="Kazal-type serine protease inhibitors"/>
    <property type="match status" value="1"/>
</dbReference>
<dbReference type="Bgee" id="FBgn0268629">
    <property type="expression patterns" value="Expressed in male reproductive system and 2 other cell types or tissues"/>
</dbReference>
<evidence type="ECO:0000256" key="1">
    <source>
        <dbReference type="SAM" id="SignalP"/>
    </source>
</evidence>
<dbReference type="OrthoDB" id="328123at2759"/>
<feature type="domain" description="Kazal-like" evidence="2">
    <location>
        <begin position="21"/>
        <end position="67"/>
    </location>
</feature>
<gene>
    <name evidence="3" type="primary">Dsim\GD27339</name>
    <name evidence="3" type="ORF">Dsimw501_GD27339</name>
</gene>
<proteinExistence type="predicted"/>
<dbReference type="Pfam" id="PF00050">
    <property type="entry name" value="Kazal_1"/>
    <property type="match status" value="1"/>
</dbReference>
<dbReference type="AlphaFoldDB" id="A0A0J9R1W9"/>
<evidence type="ECO:0000259" key="2">
    <source>
        <dbReference type="PROSITE" id="PS51465"/>
    </source>
</evidence>
<feature type="signal peptide" evidence="1">
    <location>
        <begin position="1"/>
        <end position="20"/>
    </location>
</feature>
<protein>
    <recommendedName>
        <fullName evidence="2">Kazal-like domain-containing protein</fullName>
    </recommendedName>
</protein>
<dbReference type="PROSITE" id="PS00282">
    <property type="entry name" value="KAZAL_1"/>
    <property type="match status" value="1"/>
</dbReference>
<reference evidence="3" key="1">
    <citation type="journal article" date="2013" name="Genome Res.">
        <title>A second-generation assembly of the Drosophila simulans genome provides new insights into patterns of lineage-specific divergence.</title>
        <authorList>
            <person name="Hu T.T."/>
            <person name="Eisen M.B."/>
            <person name="Thornton K.R."/>
            <person name="Andolfatto P."/>
        </authorList>
    </citation>
    <scope>NUCLEOTIDE SEQUENCE [LARGE SCALE GENOMIC DNA]</scope>
    <source>
        <strain evidence="3">W501</strain>
    </source>
</reference>
<organism evidence="3">
    <name type="scientific">Drosophila simulans</name>
    <name type="common">Fruit fly</name>
    <dbReference type="NCBI Taxonomy" id="7240"/>
    <lineage>
        <taxon>Eukaryota</taxon>
        <taxon>Metazoa</taxon>
        <taxon>Ecdysozoa</taxon>
        <taxon>Arthropoda</taxon>
        <taxon>Hexapoda</taxon>
        <taxon>Insecta</taxon>
        <taxon>Pterygota</taxon>
        <taxon>Neoptera</taxon>
        <taxon>Endopterygota</taxon>
        <taxon>Diptera</taxon>
        <taxon>Brachycera</taxon>
        <taxon>Muscomorpha</taxon>
        <taxon>Ephydroidea</taxon>
        <taxon>Drosophilidae</taxon>
        <taxon>Drosophila</taxon>
        <taxon>Sophophora</taxon>
    </lineage>
</organism>
<reference evidence="3" key="3">
    <citation type="submission" date="2015-04" db="EMBL/GenBank/DDBJ databases">
        <authorList>
            <consortium name="FlyBase"/>
        </authorList>
    </citation>
    <scope>NUCLEOTIDE SEQUENCE</scope>
    <source>
        <strain evidence="3">W501</strain>
    </source>
</reference>